<evidence type="ECO:0000313" key="2">
    <source>
        <dbReference type="Proteomes" id="UP000288024"/>
    </source>
</evidence>
<proteinExistence type="predicted"/>
<protein>
    <submittedName>
        <fullName evidence="1">DUF4309 domain-containing protein</fullName>
    </submittedName>
</protein>
<dbReference type="EMBL" id="RZTZ01000010">
    <property type="protein sequence ID" value="RVT59083.1"/>
    <property type="molecule type" value="Genomic_DNA"/>
</dbReference>
<evidence type="ECO:0000313" key="1">
    <source>
        <dbReference type="EMBL" id="RVT59083.1"/>
    </source>
</evidence>
<dbReference type="Pfam" id="PF14172">
    <property type="entry name" value="DUF4309"/>
    <property type="match status" value="1"/>
</dbReference>
<name>A0A437K6P0_9BACI</name>
<comment type="caution">
    <text evidence="1">The sequence shown here is derived from an EMBL/GenBank/DDBJ whole genome shotgun (WGS) entry which is preliminary data.</text>
</comment>
<dbReference type="Proteomes" id="UP000288024">
    <property type="component" value="Unassembled WGS sequence"/>
</dbReference>
<dbReference type="GeneID" id="87618040"/>
<dbReference type="AlphaFoldDB" id="A0A437K6P0"/>
<sequence>MKLYIYIGMLILCAVLVVVGAIQLSSKKTEENEASAKLAETQVEWITENAISSLTLKEDNEVYEAYLVGDETEKYPLKEDSFLGDKDDSIVEGEFSLYLTAESEDDKKELKQAIKLRDPLVFNTKNKNISTYTVNKHSIIAVYQTKAKDNTVASLYVMKEGELTSLTKKEIPVLKRKIKSIQQNYLQTAEKKNSDLYEVTTWTLSSERLQLKETDTTYIDKEKEMERWLEEEEYYLPFKNLTLSKDALTIAEQGMLLGSQYPIGTSISEITKSNKEYTDTKQSDGTMMVTYPEVTYYYDSKTKQVTSIAIPGMRLKINMSIINEILGKPDTFSANKEHDGYIATYTANHYEMKFILDSSQQLEQIQLVKKDSE</sequence>
<gene>
    <name evidence="1" type="ORF">EM808_20070</name>
</gene>
<organism evidence="1 2">
    <name type="scientific">Niallia taxi</name>
    <dbReference type="NCBI Taxonomy" id="2499688"/>
    <lineage>
        <taxon>Bacteria</taxon>
        <taxon>Bacillati</taxon>
        <taxon>Bacillota</taxon>
        <taxon>Bacilli</taxon>
        <taxon>Bacillales</taxon>
        <taxon>Bacillaceae</taxon>
        <taxon>Niallia</taxon>
    </lineage>
</organism>
<accession>A0A437K6P0</accession>
<dbReference type="RefSeq" id="WP_127740098.1">
    <property type="nucleotide sequence ID" value="NZ_CAJCKN010000003.1"/>
</dbReference>
<reference evidence="1 2" key="1">
    <citation type="submission" date="2019-01" db="EMBL/GenBank/DDBJ databases">
        <title>Bacillus sp. M5HDSG1-1, whole genome shotgun sequence.</title>
        <authorList>
            <person name="Tuo L."/>
        </authorList>
    </citation>
    <scope>NUCLEOTIDE SEQUENCE [LARGE SCALE GENOMIC DNA]</scope>
    <source>
        <strain evidence="1 2">M5HDSG1-1</strain>
    </source>
</reference>
<dbReference type="InterPro" id="IPR025453">
    <property type="entry name" value="DUF4309"/>
</dbReference>
<keyword evidence="2" id="KW-1185">Reference proteome</keyword>